<dbReference type="Proteomes" id="UP001303222">
    <property type="component" value="Unassembled WGS sequence"/>
</dbReference>
<dbReference type="AlphaFoldDB" id="A0AAN6SFZ9"/>
<evidence type="ECO:0000313" key="3">
    <source>
        <dbReference type="Proteomes" id="UP001303222"/>
    </source>
</evidence>
<feature type="region of interest" description="Disordered" evidence="1">
    <location>
        <begin position="111"/>
        <end position="150"/>
    </location>
</feature>
<evidence type="ECO:0000256" key="1">
    <source>
        <dbReference type="SAM" id="MobiDB-lite"/>
    </source>
</evidence>
<feature type="region of interest" description="Disordered" evidence="1">
    <location>
        <begin position="178"/>
        <end position="217"/>
    </location>
</feature>
<comment type="caution">
    <text evidence="2">The sequence shown here is derived from an EMBL/GenBank/DDBJ whole genome shotgun (WGS) entry which is preliminary data.</text>
</comment>
<reference evidence="2" key="2">
    <citation type="submission" date="2023-06" db="EMBL/GenBank/DDBJ databases">
        <authorList>
            <consortium name="Lawrence Berkeley National Laboratory"/>
            <person name="Mondo S.J."/>
            <person name="Hensen N."/>
            <person name="Bonometti L."/>
            <person name="Westerberg I."/>
            <person name="Brannstrom I.O."/>
            <person name="Guillou S."/>
            <person name="Cros-Aarteil S."/>
            <person name="Calhoun S."/>
            <person name="Haridas S."/>
            <person name="Kuo A."/>
            <person name="Pangilinan J."/>
            <person name="Riley R."/>
            <person name="Labutti K."/>
            <person name="Andreopoulos B."/>
            <person name="Lipzen A."/>
            <person name="Chen C."/>
            <person name="Yanf M."/>
            <person name="Daum C."/>
            <person name="Ng V."/>
            <person name="Clum A."/>
            <person name="Steindorff A."/>
            <person name="Ohm R."/>
            <person name="Martin F."/>
            <person name="Silar P."/>
            <person name="Natvig D."/>
            <person name="Lalanne C."/>
            <person name="Gautier V."/>
            <person name="Ament-Velasquez S.L."/>
            <person name="Kruys A."/>
            <person name="Hutchinson M.I."/>
            <person name="Powell A.J."/>
            <person name="Barry K."/>
            <person name="Miller A.N."/>
            <person name="Grigoriev I.V."/>
            <person name="Debuchy R."/>
            <person name="Gladieux P."/>
            <person name="Thoren M.H."/>
            <person name="Johannesson H."/>
        </authorList>
    </citation>
    <scope>NUCLEOTIDE SEQUENCE</scope>
    <source>
        <strain evidence="2">CBS 626.80</strain>
    </source>
</reference>
<protein>
    <submittedName>
        <fullName evidence="2">Uncharacterized protein</fullName>
    </submittedName>
</protein>
<feature type="compositionally biased region" description="Polar residues" evidence="1">
    <location>
        <begin position="128"/>
        <end position="147"/>
    </location>
</feature>
<dbReference type="EMBL" id="MU859115">
    <property type="protein sequence ID" value="KAK3952907.1"/>
    <property type="molecule type" value="Genomic_DNA"/>
</dbReference>
<organism evidence="2 3">
    <name type="scientific">Pseudoneurospora amorphoporcata</name>
    <dbReference type="NCBI Taxonomy" id="241081"/>
    <lineage>
        <taxon>Eukaryota</taxon>
        <taxon>Fungi</taxon>
        <taxon>Dikarya</taxon>
        <taxon>Ascomycota</taxon>
        <taxon>Pezizomycotina</taxon>
        <taxon>Sordariomycetes</taxon>
        <taxon>Sordariomycetidae</taxon>
        <taxon>Sordariales</taxon>
        <taxon>Sordariaceae</taxon>
        <taxon>Pseudoneurospora</taxon>
    </lineage>
</organism>
<sequence length="217" mass="23857">MVAERNSSLRALPEDLVADLHPPQARPSRTSLASITIQAGIDNSGSPTVLTASPAPMDKSPANSPQGRHRNKVNRISERLVAQVAEWIQHEKTKRETRKTIKVLRRRKTPPIHLNGEPTVPSKPPRLSSHSTGLHSDLTMNGRSPNESSERPLFQIFPTPKPAFSIFISDIFPLHSHPPESGPSSLRRTGKIPLCRPSCRPTTSDIESSHGHQRSVG</sequence>
<feature type="compositionally biased region" description="Polar residues" evidence="1">
    <location>
        <begin position="27"/>
        <end position="51"/>
    </location>
</feature>
<gene>
    <name evidence="2" type="ORF">QBC32DRAFT_132071</name>
</gene>
<evidence type="ECO:0000313" key="2">
    <source>
        <dbReference type="EMBL" id="KAK3952907.1"/>
    </source>
</evidence>
<proteinExistence type="predicted"/>
<reference evidence="2" key="1">
    <citation type="journal article" date="2023" name="Mol. Phylogenet. Evol.">
        <title>Genome-scale phylogeny and comparative genomics of the fungal order Sordariales.</title>
        <authorList>
            <person name="Hensen N."/>
            <person name="Bonometti L."/>
            <person name="Westerberg I."/>
            <person name="Brannstrom I.O."/>
            <person name="Guillou S."/>
            <person name="Cros-Aarteil S."/>
            <person name="Calhoun S."/>
            <person name="Haridas S."/>
            <person name="Kuo A."/>
            <person name="Mondo S."/>
            <person name="Pangilinan J."/>
            <person name="Riley R."/>
            <person name="LaButti K."/>
            <person name="Andreopoulos B."/>
            <person name="Lipzen A."/>
            <person name="Chen C."/>
            <person name="Yan M."/>
            <person name="Daum C."/>
            <person name="Ng V."/>
            <person name="Clum A."/>
            <person name="Steindorff A."/>
            <person name="Ohm R.A."/>
            <person name="Martin F."/>
            <person name="Silar P."/>
            <person name="Natvig D.O."/>
            <person name="Lalanne C."/>
            <person name="Gautier V."/>
            <person name="Ament-Velasquez S.L."/>
            <person name="Kruys A."/>
            <person name="Hutchinson M.I."/>
            <person name="Powell A.J."/>
            <person name="Barry K."/>
            <person name="Miller A.N."/>
            <person name="Grigoriev I.V."/>
            <person name="Debuchy R."/>
            <person name="Gladieux P."/>
            <person name="Hiltunen Thoren M."/>
            <person name="Johannesson H."/>
        </authorList>
    </citation>
    <scope>NUCLEOTIDE SEQUENCE</scope>
    <source>
        <strain evidence="2">CBS 626.80</strain>
    </source>
</reference>
<accession>A0AAN6SFZ9</accession>
<feature type="region of interest" description="Disordered" evidence="1">
    <location>
        <begin position="1"/>
        <end position="70"/>
    </location>
</feature>
<name>A0AAN6SFZ9_9PEZI</name>
<keyword evidence="3" id="KW-1185">Reference proteome</keyword>